<dbReference type="EMBL" id="JABENB010000001">
    <property type="protein sequence ID" value="NNG38505.1"/>
    <property type="molecule type" value="Genomic_DNA"/>
</dbReference>
<dbReference type="InterPro" id="IPR037143">
    <property type="entry name" value="4-PPantetheinyl_Trfase_dom_sf"/>
</dbReference>
<evidence type="ECO:0000259" key="2">
    <source>
        <dbReference type="Pfam" id="PF01648"/>
    </source>
</evidence>
<dbReference type="InterPro" id="IPR008278">
    <property type="entry name" value="4-PPantetheinyl_Trfase_dom"/>
</dbReference>
<name>A0A849ADC3_9MICO</name>
<dbReference type="RefSeq" id="WP_171152337.1">
    <property type="nucleotide sequence ID" value="NZ_JABENB010000001.1"/>
</dbReference>
<dbReference type="GO" id="GO:0000287">
    <property type="term" value="F:magnesium ion binding"/>
    <property type="evidence" value="ECO:0007669"/>
    <property type="project" value="InterPro"/>
</dbReference>
<dbReference type="GO" id="GO:0008897">
    <property type="term" value="F:holo-[acyl-carrier-protein] synthase activity"/>
    <property type="evidence" value="ECO:0007669"/>
    <property type="project" value="InterPro"/>
</dbReference>
<feature type="domain" description="4'-phosphopantetheinyl transferase" evidence="2">
    <location>
        <begin position="4"/>
        <end position="89"/>
    </location>
</feature>
<protein>
    <submittedName>
        <fullName evidence="3">4-phosphopantetheinyl transferase family protein</fullName>
    </submittedName>
</protein>
<dbReference type="Pfam" id="PF01648">
    <property type="entry name" value="ACPS"/>
    <property type="match status" value="1"/>
</dbReference>
<evidence type="ECO:0000313" key="3">
    <source>
        <dbReference type="EMBL" id="NNG38505.1"/>
    </source>
</evidence>
<dbReference type="Gene3D" id="3.90.470.20">
    <property type="entry name" value="4'-phosphopantetheinyl transferase domain"/>
    <property type="match status" value="1"/>
</dbReference>
<comment type="caution">
    <text evidence="3">The sequence shown here is derived from an EMBL/GenBank/DDBJ whole genome shotgun (WGS) entry which is preliminary data.</text>
</comment>
<evidence type="ECO:0000256" key="1">
    <source>
        <dbReference type="ARBA" id="ARBA00022679"/>
    </source>
</evidence>
<reference evidence="3 4" key="1">
    <citation type="submission" date="2020-05" db="EMBL/GenBank/DDBJ databases">
        <title>Flexivirga sp. ID2601S isolated from air conditioner.</title>
        <authorList>
            <person name="Kim D.H."/>
        </authorList>
    </citation>
    <scope>NUCLEOTIDE SEQUENCE [LARGE SCALE GENOMIC DNA]</scope>
    <source>
        <strain evidence="3 4">ID2601S</strain>
    </source>
</reference>
<gene>
    <name evidence="3" type="ORF">HJ588_04345</name>
</gene>
<keyword evidence="1 3" id="KW-0808">Transferase</keyword>
<dbReference type="SUPFAM" id="SSF56214">
    <property type="entry name" value="4'-phosphopantetheinyl transferase"/>
    <property type="match status" value="1"/>
</dbReference>
<organism evidence="3 4">
    <name type="scientific">Flexivirga aerilata</name>
    <dbReference type="NCBI Taxonomy" id="1656889"/>
    <lineage>
        <taxon>Bacteria</taxon>
        <taxon>Bacillati</taxon>
        <taxon>Actinomycetota</taxon>
        <taxon>Actinomycetes</taxon>
        <taxon>Micrococcales</taxon>
        <taxon>Dermacoccaceae</taxon>
        <taxon>Flexivirga</taxon>
    </lineage>
</organism>
<keyword evidence="4" id="KW-1185">Reference proteome</keyword>
<dbReference type="AlphaFoldDB" id="A0A849ADC3"/>
<evidence type="ECO:0000313" key="4">
    <source>
        <dbReference type="Proteomes" id="UP000557772"/>
    </source>
</evidence>
<accession>A0A849ADC3</accession>
<dbReference type="Proteomes" id="UP000557772">
    <property type="component" value="Unassembled WGS sequence"/>
</dbReference>
<proteinExistence type="predicted"/>
<sequence length="227" mass="24235">MSIAIDVGCVSCWSGRLRRVQRLTSTAFTAEEINWARGEPARLTLAWTVKESVLKLLGCGFDGIGWKGVALIGCETTQLHIRLSPPAQELCHQRLVHPLVAVTCLGPSLVATALTGDCAATRLAAVCYQSYPRQARARAASRAARQAGRRAAHELGVGPVRFTAPREASPSSLGLADRPSVEAAFSHDCGIAIAAVSAARHPARGDATSFQLSDKLTIKRIDARFPR</sequence>